<dbReference type="Pfam" id="PF17651">
    <property type="entry name" value="Raco_middle"/>
    <property type="match status" value="1"/>
</dbReference>
<dbReference type="InterPro" id="IPR036010">
    <property type="entry name" value="2Fe-2S_ferredoxin-like_sf"/>
</dbReference>
<dbReference type="SUPFAM" id="SSF53067">
    <property type="entry name" value="Actin-like ATPase domain"/>
    <property type="match status" value="1"/>
</dbReference>
<dbReference type="Gene3D" id="3.10.20.30">
    <property type="match status" value="1"/>
</dbReference>
<dbReference type="AlphaFoldDB" id="A0A445MQT0"/>
<name>A0A445MQT0_9BACT</name>
<sequence>MSEYTVVFQPHMIKIKVPEGTTLIRAAMEAGVHVNASCGGEGVCGKCRVLIEKGQVEGGPSGRLSEQDQAEGFRLACQSIVKDDLVVRIPVESTVDARVLNMKRPPRQTAQIRQFNMEELKEQGLFFPPIEKRYLELPVPTIEDNVADVTRLVNYLKAIHDEHRLVVDLSVIRKAPDVMRSDDFRVTATLARPVRQGRKTRIINIHAGDTSAKNYAIAMDIGTTTIYGQLIDLISGDVLGEYGDFNAQISYGEDVITRIVFAEKADGLKKLHEIVAGTMNRVIHEIIKQAGVDQDDISAVTLAGNTTMTQLFLRVNPRYIRRGPYVPASILYPPLRAAELGLDLPDHVDALIYPIISSYVGGDIVAGVMGSGMYRTEKMTLFIDIGTNAEIVIGNEDWMACAACSAGPAFEGGGVKFGMRAARGAIEDFLMDPVTLEPMILTIGNVRPKGICGSGLINMVALMFEMGVINNRGKFDRDCNTSRIRENDGVYEYVLAMAHETQIDRDITLTENDIENLILAKGAIFSGCQTLLEEVGLAISDIEQVILAGGFGSYVDLSKAMTIGLLPEMYPEKIVYVGNGSLMGCKMSSLSNHIRMDVADVIKRMTNFELSETPSYMNHYMAALFLPHTDMKLFPMLASRLEARENPCRRDSSR</sequence>
<evidence type="ECO:0000313" key="2">
    <source>
        <dbReference type="EMBL" id="SPD71798.1"/>
    </source>
</evidence>
<dbReference type="PANTHER" id="PTHR42895:SF2">
    <property type="entry name" value="IRON-SULFUR CLUSTER PROTEIN"/>
    <property type="match status" value="1"/>
</dbReference>
<dbReference type="SUPFAM" id="SSF54292">
    <property type="entry name" value="2Fe-2S ferredoxin-like"/>
    <property type="match status" value="1"/>
</dbReference>
<dbReference type="InterPro" id="IPR027980">
    <property type="entry name" value="RACo_C"/>
</dbReference>
<dbReference type="CDD" id="cd00207">
    <property type="entry name" value="fer2"/>
    <property type="match status" value="1"/>
</dbReference>
<dbReference type="Pfam" id="PF17650">
    <property type="entry name" value="RACo_linker"/>
    <property type="match status" value="1"/>
</dbReference>
<protein>
    <recommendedName>
        <fullName evidence="1">2Fe-2S ferredoxin-type domain-containing protein</fullName>
    </recommendedName>
</protein>
<dbReference type="GO" id="GO:0051536">
    <property type="term" value="F:iron-sulfur cluster binding"/>
    <property type="evidence" value="ECO:0007669"/>
    <property type="project" value="InterPro"/>
</dbReference>
<dbReference type="Gene3D" id="3.10.20.880">
    <property type="match status" value="1"/>
</dbReference>
<dbReference type="Gene3D" id="3.30.420.480">
    <property type="entry name" value="Domain of unknown function (DUF4445)"/>
    <property type="match status" value="1"/>
</dbReference>
<dbReference type="Pfam" id="PF00111">
    <property type="entry name" value="Fer2"/>
    <property type="match status" value="1"/>
</dbReference>
<dbReference type="InterPro" id="IPR041414">
    <property type="entry name" value="Raco-like_middle"/>
</dbReference>
<accession>A0A445MQT0</accession>
<dbReference type="InterPro" id="IPR012675">
    <property type="entry name" value="Beta-grasp_dom_sf"/>
</dbReference>
<gene>
    <name evidence="2" type="ORF">PITCH_A1040012</name>
</gene>
<dbReference type="PANTHER" id="PTHR42895">
    <property type="entry name" value="IRON-SULFUR CLUSTER-BINDING PROTEIN-RELATED"/>
    <property type="match status" value="1"/>
</dbReference>
<dbReference type="InterPro" id="IPR001041">
    <property type="entry name" value="2Fe-2S_ferredoxin-type"/>
</dbReference>
<dbReference type="InterPro" id="IPR040506">
    <property type="entry name" value="RACo_linker"/>
</dbReference>
<evidence type="ECO:0000259" key="1">
    <source>
        <dbReference type="PROSITE" id="PS51085"/>
    </source>
</evidence>
<dbReference type="InterPro" id="IPR042259">
    <property type="entry name" value="Raco-like_middle_sf"/>
</dbReference>
<proteinExistence type="predicted"/>
<organism evidence="2">
    <name type="scientific">uncultured Desulfobacterium sp</name>
    <dbReference type="NCBI Taxonomy" id="201089"/>
    <lineage>
        <taxon>Bacteria</taxon>
        <taxon>Pseudomonadati</taxon>
        <taxon>Thermodesulfobacteriota</taxon>
        <taxon>Desulfobacteria</taxon>
        <taxon>Desulfobacterales</taxon>
        <taxon>Desulfobacteriaceae</taxon>
        <taxon>Desulfobacterium</taxon>
        <taxon>environmental samples</taxon>
    </lineage>
</organism>
<dbReference type="Pfam" id="PF14574">
    <property type="entry name" value="RACo_C_ter"/>
    <property type="match status" value="1"/>
</dbReference>
<feature type="domain" description="2Fe-2S ferredoxin-type" evidence="1">
    <location>
        <begin position="4"/>
        <end position="93"/>
    </location>
</feature>
<dbReference type="InterPro" id="IPR043129">
    <property type="entry name" value="ATPase_NBD"/>
</dbReference>
<dbReference type="PROSITE" id="PS51085">
    <property type="entry name" value="2FE2S_FER_2"/>
    <property type="match status" value="1"/>
</dbReference>
<dbReference type="EMBL" id="OJIN01000007">
    <property type="protein sequence ID" value="SPD71798.1"/>
    <property type="molecule type" value="Genomic_DNA"/>
</dbReference>
<reference evidence="2" key="1">
    <citation type="submission" date="2018-01" db="EMBL/GenBank/DDBJ databases">
        <authorList>
            <person name="Regsiter A."/>
            <person name="William W."/>
        </authorList>
    </citation>
    <scope>NUCLEOTIDE SEQUENCE</scope>
    <source>
        <strain evidence="2">TRIP AH-1</strain>
    </source>
</reference>
<dbReference type="InterPro" id="IPR052911">
    <property type="entry name" value="Corrinoid_activation_enz"/>
</dbReference>